<dbReference type="Gene3D" id="3.30.450.40">
    <property type="match status" value="1"/>
</dbReference>
<dbReference type="InterPro" id="IPR002078">
    <property type="entry name" value="Sigma_54_int"/>
</dbReference>
<dbReference type="InterPro" id="IPR002197">
    <property type="entry name" value="HTH_Fis"/>
</dbReference>
<keyword evidence="5" id="KW-0804">Transcription</keyword>
<evidence type="ECO:0000256" key="1">
    <source>
        <dbReference type="ARBA" id="ARBA00022741"/>
    </source>
</evidence>
<dbReference type="InterPro" id="IPR009057">
    <property type="entry name" value="Homeodomain-like_sf"/>
</dbReference>
<dbReference type="Gene3D" id="3.40.50.300">
    <property type="entry name" value="P-loop containing nucleotide triphosphate hydrolases"/>
    <property type="match status" value="1"/>
</dbReference>
<dbReference type="RefSeq" id="WP_377909306.1">
    <property type="nucleotide sequence ID" value="NZ_JBHSGK010000007.1"/>
</dbReference>
<keyword evidence="3" id="KW-0805">Transcription regulation</keyword>
<dbReference type="Pfam" id="PF25601">
    <property type="entry name" value="AAA_lid_14"/>
    <property type="match status" value="1"/>
</dbReference>
<evidence type="ECO:0000259" key="6">
    <source>
        <dbReference type="PROSITE" id="PS50045"/>
    </source>
</evidence>
<dbReference type="SUPFAM" id="SSF52540">
    <property type="entry name" value="P-loop containing nucleoside triphosphate hydrolases"/>
    <property type="match status" value="1"/>
</dbReference>
<feature type="domain" description="Sigma-54 factor interaction" evidence="6">
    <location>
        <begin position="267"/>
        <end position="491"/>
    </location>
</feature>
<evidence type="ECO:0000313" key="8">
    <source>
        <dbReference type="Proteomes" id="UP001595896"/>
    </source>
</evidence>
<evidence type="ECO:0000256" key="4">
    <source>
        <dbReference type="ARBA" id="ARBA00023125"/>
    </source>
</evidence>
<dbReference type="InterPro" id="IPR003593">
    <property type="entry name" value="AAA+_ATPase"/>
</dbReference>
<dbReference type="Gene3D" id="1.10.10.60">
    <property type="entry name" value="Homeodomain-like"/>
    <property type="match status" value="1"/>
</dbReference>
<keyword evidence="8" id="KW-1185">Reference proteome</keyword>
<comment type="caution">
    <text evidence="7">The sequence shown here is derived from an EMBL/GenBank/DDBJ whole genome shotgun (WGS) entry which is preliminary data.</text>
</comment>
<proteinExistence type="predicted"/>
<accession>A0ABV9NTD9</accession>
<organism evidence="7 8">
    <name type="scientific">Bacillus daqingensis</name>
    <dbReference type="NCBI Taxonomy" id="872396"/>
    <lineage>
        <taxon>Bacteria</taxon>
        <taxon>Bacillati</taxon>
        <taxon>Bacillota</taxon>
        <taxon>Bacilli</taxon>
        <taxon>Bacillales</taxon>
        <taxon>Bacillaceae</taxon>
        <taxon>Bacillus</taxon>
    </lineage>
</organism>
<sequence>MELSLIGASRKRCESYGILPDSPVQPKRVNAGKLRTMLKQDETLLTHIKQLFRQLEHAFDSKAYTAVFVNREGYILTKCGSLGAAAKDRFLEIGTNWSESAMGTNAMGIVLYDRRPAVIHGEHHYYKAHHSLTCAASPLYDADQCFRGAINISTAKENYHPMLLSLTETIAEAAAQAMKLDRSREEELMLEEELAVTSRLAGIPMITVQKGKVIRANGLARSKLGSRIVGQEISRLPSGRSTSVGKHTTVVALRDRSEQHLHQFHDIAGSCPSITQLKELGKKAADSDYPVIIYGESGTGKELMAQSMHTEGCRSSGPFVALNCSAIPETLVESELFGYEKGAFTGASHRGQAGKFEAADKGTIFLDEVGDLSLKAQGSLLRVLQERAITRIGSVAQIPVDVRVISATNKNLKQEVREGRFREDLYYRLKGIHLTMPPLRERQDVLEVAQVLLGQLAAGSSLTEAAKRRLEVYSWPGNIRELQSVLMQGVFLAGHHQIDEAHIQFEDEYEIHAGHGGGTLEEIEAEAVARALKESDGNVSKAAEALGLARNTMYAKIKKYDISINET</sequence>
<dbReference type="Gene3D" id="1.10.8.60">
    <property type="match status" value="1"/>
</dbReference>
<dbReference type="PROSITE" id="PS00675">
    <property type="entry name" value="SIGMA54_INTERACT_1"/>
    <property type="match status" value="1"/>
</dbReference>
<dbReference type="Pfam" id="PF00158">
    <property type="entry name" value="Sigma54_activat"/>
    <property type="match status" value="1"/>
</dbReference>
<keyword evidence="2" id="KW-0067">ATP-binding</keyword>
<dbReference type="SMART" id="SM00382">
    <property type="entry name" value="AAA"/>
    <property type="match status" value="1"/>
</dbReference>
<dbReference type="EMBL" id="JBHSGK010000007">
    <property type="protein sequence ID" value="MFC4736673.1"/>
    <property type="molecule type" value="Genomic_DNA"/>
</dbReference>
<keyword evidence="1" id="KW-0547">Nucleotide-binding</keyword>
<evidence type="ECO:0000256" key="5">
    <source>
        <dbReference type="ARBA" id="ARBA00023163"/>
    </source>
</evidence>
<dbReference type="PRINTS" id="PR01590">
    <property type="entry name" value="HTHFIS"/>
</dbReference>
<dbReference type="SUPFAM" id="SSF46689">
    <property type="entry name" value="Homeodomain-like"/>
    <property type="match status" value="1"/>
</dbReference>
<dbReference type="InterPro" id="IPR025662">
    <property type="entry name" value="Sigma_54_int_dom_ATP-bd_1"/>
</dbReference>
<keyword evidence="4" id="KW-0238">DNA-binding</keyword>
<protein>
    <submittedName>
        <fullName evidence="7">Sigma-54-dependent Fis family transcriptional regulator</fullName>
    </submittedName>
</protein>
<evidence type="ECO:0000256" key="3">
    <source>
        <dbReference type="ARBA" id="ARBA00023015"/>
    </source>
</evidence>
<dbReference type="InterPro" id="IPR058031">
    <property type="entry name" value="AAA_lid_NorR"/>
</dbReference>
<dbReference type="Pfam" id="PF02954">
    <property type="entry name" value="HTH_8"/>
    <property type="match status" value="1"/>
</dbReference>
<dbReference type="CDD" id="cd00009">
    <property type="entry name" value="AAA"/>
    <property type="match status" value="1"/>
</dbReference>
<name>A0ABV9NTD9_9BACI</name>
<dbReference type="PANTHER" id="PTHR32071">
    <property type="entry name" value="TRANSCRIPTIONAL REGULATORY PROTEIN"/>
    <property type="match status" value="1"/>
</dbReference>
<dbReference type="InterPro" id="IPR003018">
    <property type="entry name" value="GAF"/>
</dbReference>
<evidence type="ECO:0000313" key="7">
    <source>
        <dbReference type="EMBL" id="MFC4736673.1"/>
    </source>
</evidence>
<dbReference type="InterPro" id="IPR027417">
    <property type="entry name" value="P-loop_NTPase"/>
</dbReference>
<dbReference type="InterPro" id="IPR025943">
    <property type="entry name" value="Sigma_54_int_dom_ATP-bd_2"/>
</dbReference>
<reference evidence="8" key="1">
    <citation type="journal article" date="2019" name="Int. J. Syst. Evol. Microbiol.">
        <title>The Global Catalogue of Microorganisms (GCM) 10K type strain sequencing project: providing services to taxonomists for standard genome sequencing and annotation.</title>
        <authorList>
            <consortium name="The Broad Institute Genomics Platform"/>
            <consortium name="The Broad Institute Genome Sequencing Center for Infectious Disease"/>
            <person name="Wu L."/>
            <person name="Ma J."/>
        </authorList>
    </citation>
    <scope>NUCLEOTIDE SEQUENCE [LARGE SCALE GENOMIC DNA]</scope>
    <source>
        <strain evidence="8">JCM 12165</strain>
    </source>
</reference>
<dbReference type="Proteomes" id="UP001595896">
    <property type="component" value="Unassembled WGS sequence"/>
</dbReference>
<dbReference type="PROSITE" id="PS50045">
    <property type="entry name" value="SIGMA54_INTERACT_4"/>
    <property type="match status" value="1"/>
</dbReference>
<evidence type="ECO:0000256" key="2">
    <source>
        <dbReference type="ARBA" id="ARBA00022840"/>
    </source>
</evidence>
<dbReference type="PROSITE" id="PS00676">
    <property type="entry name" value="SIGMA54_INTERACT_2"/>
    <property type="match status" value="1"/>
</dbReference>
<dbReference type="Pfam" id="PF01590">
    <property type="entry name" value="GAF"/>
    <property type="match status" value="1"/>
</dbReference>
<gene>
    <name evidence="7" type="ORF">ACFO4L_08775</name>
</gene>
<dbReference type="InterPro" id="IPR029016">
    <property type="entry name" value="GAF-like_dom_sf"/>
</dbReference>